<dbReference type="AlphaFoldDB" id="A0A941DJN5"/>
<dbReference type="RefSeq" id="WP_212686407.1">
    <property type="nucleotide sequence ID" value="NZ_JAGSPN010000001.1"/>
</dbReference>
<dbReference type="SMART" id="SM00448">
    <property type="entry name" value="REC"/>
    <property type="match status" value="1"/>
</dbReference>
<feature type="domain" description="EAL" evidence="5">
    <location>
        <begin position="370"/>
        <end position="625"/>
    </location>
</feature>
<dbReference type="InterPro" id="IPR039379">
    <property type="entry name" value="Protoglobin_sensor_dom"/>
</dbReference>
<dbReference type="InterPro" id="IPR001633">
    <property type="entry name" value="EAL_dom"/>
</dbReference>
<evidence type="ECO:0000259" key="6">
    <source>
        <dbReference type="PROSITE" id="PS50887"/>
    </source>
</evidence>
<dbReference type="InterPro" id="IPR050706">
    <property type="entry name" value="Cyclic-di-GMP_PDE-like"/>
</dbReference>
<dbReference type="PROSITE" id="PS50883">
    <property type="entry name" value="EAL"/>
    <property type="match status" value="1"/>
</dbReference>
<reference evidence="7" key="1">
    <citation type="submission" date="2021-04" db="EMBL/GenBank/DDBJ databases">
        <title>novel species isolated from subtropical streams in China.</title>
        <authorList>
            <person name="Lu H."/>
        </authorList>
    </citation>
    <scope>NUCLEOTIDE SEQUENCE</scope>
    <source>
        <strain evidence="7">LFS511W</strain>
    </source>
</reference>
<dbReference type="InterPro" id="IPR029787">
    <property type="entry name" value="Nucleotide_cyclase"/>
</dbReference>
<feature type="domain" description="GGDEF" evidence="6">
    <location>
        <begin position="228"/>
        <end position="361"/>
    </location>
</feature>
<evidence type="ECO:0000256" key="1">
    <source>
        <dbReference type="ARBA" id="ARBA00015125"/>
    </source>
</evidence>
<dbReference type="NCBIfam" id="TIGR00254">
    <property type="entry name" value="GGDEF"/>
    <property type="match status" value="1"/>
</dbReference>
<dbReference type="FunFam" id="3.20.20.450:FF:000001">
    <property type="entry name" value="Cyclic di-GMP phosphodiesterase yahA"/>
    <property type="match status" value="1"/>
</dbReference>
<dbReference type="GO" id="GO:0019825">
    <property type="term" value="F:oxygen binding"/>
    <property type="evidence" value="ECO:0007669"/>
    <property type="project" value="InterPro"/>
</dbReference>
<dbReference type="CDD" id="cd01068">
    <property type="entry name" value="globin_sensor"/>
    <property type="match status" value="1"/>
</dbReference>
<dbReference type="InterPro" id="IPR000160">
    <property type="entry name" value="GGDEF_dom"/>
</dbReference>
<feature type="domain" description="Response regulatory" evidence="4">
    <location>
        <begin position="640"/>
        <end position="755"/>
    </location>
</feature>
<dbReference type="GO" id="GO:0071111">
    <property type="term" value="F:cyclic-guanylate-specific phosphodiesterase activity"/>
    <property type="evidence" value="ECO:0007669"/>
    <property type="project" value="InterPro"/>
</dbReference>
<dbReference type="InterPro" id="IPR035919">
    <property type="entry name" value="EAL_sf"/>
</dbReference>
<dbReference type="SUPFAM" id="SSF55073">
    <property type="entry name" value="Nucleotide cyclase"/>
    <property type="match status" value="1"/>
</dbReference>
<dbReference type="Pfam" id="PF00563">
    <property type="entry name" value="EAL"/>
    <property type="match status" value="1"/>
</dbReference>
<dbReference type="InterPro" id="IPR044398">
    <property type="entry name" value="Globin-sensor_dom"/>
</dbReference>
<keyword evidence="3" id="KW-0597">Phosphoprotein</keyword>
<proteinExistence type="predicted"/>
<dbReference type="PANTHER" id="PTHR33121:SF70">
    <property type="entry name" value="SIGNALING PROTEIN YKOW"/>
    <property type="match status" value="1"/>
</dbReference>
<dbReference type="InterPro" id="IPR009050">
    <property type="entry name" value="Globin-like_sf"/>
</dbReference>
<evidence type="ECO:0000256" key="3">
    <source>
        <dbReference type="PROSITE-ProRule" id="PRU00169"/>
    </source>
</evidence>
<dbReference type="Pfam" id="PF11563">
    <property type="entry name" value="Protoglobin"/>
    <property type="match status" value="1"/>
</dbReference>
<dbReference type="Gene3D" id="3.20.20.450">
    <property type="entry name" value="EAL domain"/>
    <property type="match status" value="1"/>
</dbReference>
<name>A0A941DJN5_9BURK</name>
<dbReference type="Pfam" id="PF00990">
    <property type="entry name" value="GGDEF"/>
    <property type="match status" value="1"/>
</dbReference>
<dbReference type="PROSITE" id="PS50110">
    <property type="entry name" value="RESPONSE_REGULATORY"/>
    <property type="match status" value="1"/>
</dbReference>
<keyword evidence="8" id="KW-1185">Reference proteome</keyword>
<evidence type="ECO:0000313" key="7">
    <source>
        <dbReference type="EMBL" id="MBR7781070.1"/>
    </source>
</evidence>
<evidence type="ECO:0000259" key="5">
    <source>
        <dbReference type="PROSITE" id="PS50883"/>
    </source>
</evidence>
<dbReference type="PROSITE" id="PS50887">
    <property type="entry name" value="GGDEF"/>
    <property type="match status" value="1"/>
</dbReference>
<dbReference type="SUPFAM" id="SSF52172">
    <property type="entry name" value="CheY-like"/>
    <property type="match status" value="1"/>
</dbReference>
<dbReference type="CDD" id="cd01948">
    <property type="entry name" value="EAL"/>
    <property type="match status" value="1"/>
</dbReference>
<dbReference type="Gene3D" id="1.10.490.10">
    <property type="entry name" value="Globins"/>
    <property type="match status" value="1"/>
</dbReference>
<dbReference type="SMART" id="SM00267">
    <property type="entry name" value="GGDEF"/>
    <property type="match status" value="1"/>
</dbReference>
<dbReference type="GO" id="GO:0020037">
    <property type="term" value="F:heme binding"/>
    <property type="evidence" value="ECO:0007669"/>
    <property type="project" value="InterPro"/>
</dbReference>
<protein>
    <recommendedName>
        <fullName evidence="1">Diguanylate cyclase DosC</fullName>
    </recommendedName>
    <alternativeName>
        <fullName evidence="2">Direct oxygen-sensing cyclase</fullName>
    </alternativeName>
</protein>
<dbReference type="Pfam" id="PF00072">
    <property type="entry name" value="Response_reg"/>
    <property type="match status" value="1"/>
</dbReference>
<dbReference type="InterPro" id="IPR043128">
    <property type="entry name" value="Rev_trsase/Diguanyl_cyclase"/>
</dbReference>
<dbReference type="SMART" id="SM00052">
    <property type="entry name" value="EAL"/>
    <property type="match status" value="1"/>
</dbReference>
<comment type="caution">
    <text evidence="7">The sequence shown here is derived from an EMBL/GenBank/DDBJ whole genome shotgun (WGS) entry which is preliminary data.</text>
</comment>
<feature type="modified residue" description="4-aspartylphosphate" evidence="3">
    <location>
        <position position="689"/>
    </location>
</feature>
<evidence type="ECO:0000259" key="4">
    <source>
        <dbReference type="PROSITE" id="PS50110"/>
    </source>
</evidence>
<organism evidence="7 8">
    <name type="scientific">Undibacterium luofuense</name>
    <dbReference type="NCBI Taxonomy" id="2828733"/>
    <lineage>
        <taxon>Bacteria</taxon>
        <taxon>Pseudomonadati</taxon>
        <taxon>Pseudomonadota</taxon>
        <taxon>Betaproteobacteria</taxon>
        <taxon>Burkholderiales</taxon>
        <taxon>Oxalobacteraceae</taxon>
        <taxon>Undibacterium</taxon>
    </lineage>
</organism>
<dbReference type="CDD" id="cd01949">
    <property type="entry name" value="GGDEF"/>
    <property type="match status" value="1"/>
</dbReference>
<dbReference type="Gene3D" id="3.30.70.270">
    <property type="match status" value="1"/>
</dbReference>
<accession>A0A941DJN5</accession>
<sequence length="912" mass="104100">MENGPVAATEIFSTLLNLQQSTLFEMMTALKLEPAETALLESLRPRMHEFRDLLDQAFMAHLRDSHLISYALPERLIDRIRHQQSQLFERLANPVWEEQFRNDPSRIEFAHQQMGLNKDWYFSAFRKYLAPVWEHLKQEPVSQSQQAMPVLMSLVFKITMFDLGIALEVYSEVEKKRFFESYLTELRVMPDDEPAAPVAEDQDSNHDEKRVKLDKLVQHSMAHSSSIQQMSVVYLGLNQYQYVVDTHGFETTRLILQTLEIRMRDALRNNDILTHVGGGEFLFILINRGSSEELIGFYQSIARVLTQPVVLLNESMQFTASAGIASYPDDGQLAEDITRCAESAYHKAQAAGAEHLHFYSSQLNEKLEDDLKLIRELRKAIRTDQLTLVYQPKVSLLSGGNHAGFEALLRWHHPELGQIPPARFIPLAERSDMIIDLGKWVLQQACRQIAQWREANIPFANIAVNISPVQFLDPQFFSELQTLAHQHGVRGHELSLEITESVLIHDQAALQELMRAIKEEGFHFALDDFGTGYSALGYLKAFPFDYVKIDQSFVRGLPEHQSDASICKAIISMAHSMGIAVIAEGVEKLEQGQFLAEQLCDQIQGFYFSVPLSVQEAEQWLNTELILPAVMRPAGQPERTLLLVDDEPNILSALRRLLRKDGYRILTASGGPEGLDILSNEKVDVIMSDQRMPEMSGVEFLRQARKMSPDTVRIILSGYSELQYITDAINEGAIYKFLTKPWDDELIRKNIADAFAFKEMLTENHRLSDEIRVSNRELAYVNRQLSDLLYQQEHQIRRDQVSINVIREILHQMPFAVIGTDSEEKIVFCNLAAETLFRDQMLPLDEYVSTAMPALLPVLHETSEGAIRELNLHQTLYRACWKAMGQHSTARGKVLILFSPDQLVPRMHQVSS</sequence>
<dbReference type="CDD" id="cd17569">
    <property type="entry name" value="REC_HupR-like"/>
    <property type="match status" value="1"/>
</dbReference>
<dbReference type="InterPro" id="IPR011006">
    <property type="entry name" value="CheY-like_superfamily"/>
</dbReference>
<evidence type="ECO:0000256" key="2">
    <source>
        <dbReference type="ARBA" id="ARBA00029839"/>
    </source>
</evidence>
<dbReference type="Proteomes" id="UP000680067">
    <property type="component" value="Unassembled WGS sequence"/>
</dbReference>
<dbReference type="InterPro" id="IPR001789">
    <property type="entry name" value="Sig_transdc_resp-reg_receiver"/>
</dbReference>
<dbReference type="SUPFAM" id="SSF141868">
    <property type="entry name" value="EAL domain-like"/>
    <property type="match status" value="1"/>
</dbReference>
<evidence type="ECO:0000313" key="8">
    <source>
        <dbReference type="Proteomes" id="UP000680067"/>
    </source>
</evidence>
<gene>
    <name evidence="7" type="ORF">KDM89_02860</name>
</gene>
<dbReference type="GO" id="GO:0000160">
    <property type="term" value="P:phosphorelay signal transduction system"/>
    <property type="evidence" value="ECO:0007669"/>
    <property type="project" value="InterPro"/>
</dbReference>
<dbReference type="EMBL" id="JAGSPN010000001">
    <property type="protein sequence ID" value="MBR7781070.1"/>
    <property type="molecule type" value="Genomic_DNA"/>
</dbReference>
<dbReference type="InterPro" id="IPR012292">
    <property type="entry name" value="Globin/Proto"/>
</dbReference>
<dbReference type="PANTHER" id="PTHR33121">
    <property type="entry name" value="CYCLIC DI-GMP PHOSPHODIESTERASE PDEF"/>
    <property type="match status" value="1"/>
</dbReference>
<dbReference type="Gene3D" id="3.40.50.2300">
    <property type="match status" value="1"/>
</dbReference>
<dbReference type="SUPFAM" id="SSF46458">
    <property type="entry name" value="Globin-like"/>
    <property type="match status" value="1"/>
</dbReference>